<proteinExistence type="predicted"/>
<evidence type="ECO:0000256" key="1">
    <source>
        <dbReference type="SAM" id="MobiDB-lite"/>
    </source>
</evidence>
<evidence type="ECO:0000313" key="3">
    <source>
        <dbReference type="Proteomes" id="UP001149411"/>
    </source>
</evidence>
<evidence type="ECO:0000313" key="2">
    <source>
        <dbReference type="EMBL" id="MCX2818233.1"/>
    </source>
</evidence>
<keyword evidence="3" id="KW-1185">Reference proteome</keyword>
<name>A0A9Q4C2R2_9EURY</name>
<dbReference type="EMBL" id="RKLV01000002">
    <property type="protein sequence ID" value="MCX2818233.1"/>
    <property type="molecule type" value="Genomic_DNA"/>
</dbReference>
<dbReference type="InterPro" id="IPR043808">
    <property type="entry name" value="DUF5790"/>
</dbReference>
<feature type="region of interest" description="Disordered" evidence="1">
    <location>
        <begin position="108"/>
        <end position="127"/>
    </location>
</feature>
<dbReference type="RefSeq" id="WP_266085956.1">
    <property type="nucleotide sequence ID" value="NZ_RKLV01000002.1"/>
</dbReference>
<accession>A0A9Q4C2R2</accession>
<sequence>MAQSTLEDDELFDEASDEIREDVESALEDAREALPEADDVLGVEGDNIIGVLNSLKTDLDPGDAREALREAKKWYGIGERADAFDDGFTDEAEEEVARIEDALGALEDAEESATELTDAVASLKDSL</sequence>
<gene>
    <name evidence="2" type="ORF">EGH25_02560</name>
</gene>
<comment type="caution">
    <text evidence="2">The sequence shown here is derived from an EMBL/GenBank/DDBJ whole genome shotgun (WGS) entry which is preliminary data.</text>
</comment>
<dbReference type="Pfam" id="PF19103">
    <property type="entry name" value="DUF5790"/>
    <property type="match status" value="1"/>
</dbReference>
<protein>
    <submittedName>
        <fullName evidence="2">DUF5790 family protein</fullName>
    </submittedName>
</protein>
<reference evidence="2" key="1">
    <citation type="submission" date="2022-09" db="EMBL/GenBank/DDBJ databases">
        <title>Haloadaptaus new haloarchaeum isolated from saline soil.</title>
        <authorList>
            <person name="Duran-Viseras A."/>
            <person name="Sanchez-Porro C."/>
            <person name="Ventosa A."/>
        </authorList>
    </citation>
    <scope>NUCLEOTIDE SEQUENCE</scope>
    <source>
        <strain evidence="2">F3-133</strain>
    </source>
</reference>
<organism evidence="2 3">
    <name type="scientific">Halorutilus salinus</name>
    <dbReference type="NCBI Taxonomy" id="2487751"/>
    <lineage>
        <taxon>Archaea</taxon>
        <taxon>Methanobacteriati</taxon>
        <taxon>Methanobacteriota</taxon>
        <taxon>Stenosarchaea group</taxon>
        <taxon>Halobacteria</taxon>
        <taxon>Halorutilales</taxon>
        <taxon>Halorutilaceae</taxon>
        <taxon>Halorutilus</taxon>
    </lineage>
</organism>
<dbReference type="Proteomes" id="UP001149411">
    <property type="component" value="Unassembled WGS sequence"/>
</dbReference>
<dbReference type="AlphaFoldDB" id="A0A9Q4C2R2"/>